<accession>A0A8J8WLY5</accession>
<keyword evidence="4 6" id="KW-1133">Transmembrane helix</keyword>
<feature type="transmembrane region" description="Helical" evidence="6">
    <location>
        <begin position="441"/>
        <end position="460"/>
    </location>
</feature>
<evidence type="ECO:0000256" key="6">
    <source>
        <dbReference type="SAM" id="Phobius"/>
    </source>
</evidence>
<feature type="transmembrane region" description="Helical" evidence="6">
    <location>
        <begin position="466"/>
        <end position="490"/>
    </location>
</feature>
<feature type="domain" description="Amino acid transporter transmembrane" evidence="7">
    <location>
        <begin position="110"/>
        <end position="488"/>
    </location>
</feature>
<evidence type="ECO:0000256" key="1">
    <source>
        <dbReference type="ARBA" id="ARBA00004141"/>
    </source>
</evidence>
<organism evidence="8 9">
    <name type="scientific">Penicillium ucsense</name>
    <dbReference type="NCBI Taxonomy" id="2839758"/>
    <lineage>
        <taxon>Eukaryota</taxon>
        <taxon>Fungi</taxon>
        <taxon>Dikarya</taxon>
        <taxon>Ascomycota</taxon>
        <taxon>Pezizomycotina</taxon>
        <taxon>Eurotiomycetes</taxon>
        <taxon>Eurotiomycetidae</taxon>
        <taxon>Eurotiales</taxon>
        <taxon>Aspergillaceae</taxon>
        <taxon>Penicillium</taxon>
    </lineage>
</organism>
<name>A0A8J8WLY5_9EURO</name>
<feature type="transmembrane region" description="Helical" evidence="6">
    <location>
        <begin position="352"/>
        <end position="374"/>
    </location>
</feature>
<evidence type="ECO:0000256" key="5">
    <source>
        <dbReference type="ARBA" id="ARBA00023136"/>
    </source>
</evidence>
<dbReference type="Pfam" id="PF01490">
    <property type="entry name" value="Aa_trans"/>
    <property type="match status" value="1"/>
</dbReference>
<feature type="transmembrane region" description="Helical" evidence="6">
    <location>
        <begin position="248"/>
        <end position="271"/>
    </location>
</feature>
<feature type="transmembrane region" description="Helical" evidence="6">
    <location>
        <begin position="190"/>
        <end position="211"/>
    </location>
</feature>
<evidence type="ECO:0000256" key="4">
    <source>
        <dbReference type="ARBA" id="ARBA00022989"/>
    </source>
</evidence>
<evidence type="ECO:0000256" key="2">
    <source>
        <dbReference type="ARBA" id="ARBA00008066"/>
    </source>
</evidence>
<dbReference type="GO" id="GO:0016020">
    <property type="term" value="C:membrane"/>
    <property type="evidence" value="ECO:0007669"/>
    <property type="project" value="UniProtKB-SubCell"/>
</dbReference>
<evidence type="ECO:0000259" key="7">
    <source>
        <dbReference type="Pfam" id="PF01490"/>
    </source>
</evidence>
<evidence type="ECO:0000313" key="8">
    <source>
        <dbReference type="EMBL" id="KAF7719392.1"/>
    </source>
</evidence>
<dbReference type="InterPro" id="IPR013057">
    <property type="entry name" value="AA_transpt_TM"/>
</dbReference>
<dbReference type="PANTHER" id="PTHR22950:SF461">
    <property type="entry name" value="AMINO ACID TRANSPORTER TRANSMEMBRANE DOMAIN-CONTAINING PROTEIN"/>
    <property type="match status" value="1"/>
</dbReference>
<keyword evidence="3 6" id="KW-0812">Transmembrane</keyword>
<dbReference type="OrthoDB" id="40134at2759"/>
<sequence length="583" mass="64737">MEKHKGFTDNVQSEELAVFTPIKPQAREPYDPTVSFEEYRYYAGQTRQEELTFDAPSFQFRRILTSLREPSHGDDLPCGRLDEIDFSQAERRIMITDEEWANASRALRLTSWGACFFLITTDILGPYGTGFTMGTLGWGPEIAFNTVFGIMAGYSGYLIWRVFLGVDSLQFPVRNYGDLGFRTIGRYGRFMTNICQGISLLLILGQVVMLLGQNISQMSQFRLCYAVCPAIFACAGFLITQVRTLRNYGWFANLAVWLNLFVVFMTIAVMAKSPPNYSISTLGSAGSAVDPSSIKPDGDGRYPPVVHYSLIPSKNLVGAVNGMLSGVTAYAGAQLFVEFLAEMKRPRDFIKAMWTAQFFIYAVYLTYGCVIYYLQGQYSYNPSYQGVSIFAWQIVGNVVSLLSALISGGLYGNIGIKVFYNNVLLDILKAPPITTRRGKMIYAVIVPLWWIVAFVIAAAIPDYFGFFSVVAASMLVSLTYAFPPLFALCYDVQRNAICEAEGEGFDSATGQVTRRDTSFKRWTRGFLAGGPMQVAVNTWHVIYFLAAIAMSGLGMYAAIVGLHEAFQIPQLTSFSCVSPLNLG</sequence>
<dbReference type="EMBL" id="WIWV01000006">
    <property type="protein sequence ID" value="KAF7719392.1"/>
    <property type="molecule type" value="Genomic_DNA"/>
</dbReference>
<protein>
    <recommendedName>
        <fullName evidence="7">Amino acid transporter transmembrane domain-containing protein</fullName>
    </recommendedName>
</protein>
<feature type="transmembrane region" description="Helical" evidence="6">
    <location>
        <begin position="541"/>
        <end position="562"/>
    </location>
</feature>
<dbReference type="AlphaFoldDB" id="A0A8J8WLY5"/>
<dbReference type="PANTHER" id="PTHR22950">
    <property type="entry name" value="AMINO ACID TRANSPORTER"/>
    <property type="match status" value="1"/>
</dbReference>
<gene>
    <name evidence="8" type="ORF">PECM_006992</name>
</gene>
<feature type="transmembrane region" description="Helical" evidence="6">
    <location>
        <begin position="223"/>
        <end position="242"/>
    </location>
</feature>
<feature type="transmembrane region" description="Helical" evidence="6">
    <location>
        <begin position="142"/>
        <end position="163"/>
    </location>
</feature>
<comment type="similarity">
    <text evidence="2">Belongs to the amino acid/polyamine transporter 2 family.</text>
</comment>
<evidence type="ECO:0000313" key="9">
    <source>
        <dbReference type="Proteomes" id="UP000631181"/>
    </source>
</evidence>
<dbReference type="GO" id="GO:0015179">
    <property type="term" value="F:L-amino acid transmembrane transporter activity"/>
    <property type="evidence" value="ECO:0007669"/>
    <property type="project" value="TreeGrafter"/>
</dbReference>
<evidence type="ECO:0000256" key="3">
    <source>
        <dbReference type="ARBA" id="ARBA00022692"/>
    </source>
</evidence>
<keyword evidence="9" id="KW-1185">Reference proteome</keyword>
<comment type="caution">
    <text evidence="8">The sequence shown here is derived from an EMBL/GenBank/DDBJ whole genome shotgun (WGS) entry which is preliminary data.</text>
</comment>
<keyword evidence="5 6" id="KW-0472">Membrane</keyword>
<comment type="subcellular location">
    <subcellularLocation>
        <location evidence="1">Membrane</location>
        <topology evidence="1">Multi-pass membrane protein</topology>
    </subcellularLocation>
</comment>
<reference evidence="8" key="1">
    <citation type="journal article" date="2020" name="Front. Microbiol.">
        <title>Gene regulatory networks of Penicillium echinulatum 2HH and Penicillium oxalicum 114-2 inferred by a computational biology approach.</title>
        <authorList>
            <person name="Lenz A.R."/>
            <person name="Galan-Vasquez E."/>
            <person name="Balbinot E."/>
            <person name="De Abreu F.P."/>
            <person name="De Oliveira N.S."/>
            <person name="Da Rosa L.O."/>
            <person name="De Avila E Silva S."/>
            <person name="Camassola M."/>
            <person name="Dillon A.J.P."/>
            <person name="Perez-Rueda E."/>
        </authorList>
    </citation>
    <scope>NUCLEOTIDE SEQUENCE</scope>
    <source>
        <strain evidence="8">S1M29</strain>
    </source>
</reference>
<feature type="transmembrane region" description="Helical" evidence="6">
    <location>
        <begin position="394"/>
        <end position="420"/>
    </location>
</feature>
<proteinExistence type="inferred from homology"/>
<dbReference type="Proteomes" id="UP000631181">
    <property type="component" value="Unassembled WGS sequence"/>
</dbReference>